<sequence length="238" mass="26273">MSGDTRAILMNTGLAHKRVRVVQLLIIGLVGLLLGWLGNFFVGSSCHFASVDVKVGQYSNSFPLHFGLWKYSPADSALAGYTYCYPYSGQHESDGPVVARVLNVSALMAGTYSLVVLWWYLISGRANGRFWRWAVRTAILAGVCQIAVLLFFVGSLCRSSTCHFGPASFLAFITSVAWFILGFELHYNMPTVEEASIKEDVAIVANLEMTDLQVASREFIERAFRSSPRGQYLPPDIA</sequence>
<keyword evidence="1" id="KW-1133">Transmembrane helix</keyword>
<protein>
    <submittedName>
        <fullName evidence="2">Uncharacterized protein</fullName>
    </submittedName>
</protein>
<gene>
    <name evidence="2" type="ORF">PTTT1_LOCUS42840</name>
</gene>
<feature type="transmembrane region" description="Helical" evidence="1">
    <location>
        <begin position="21"/>
        <end position="42"/>
    </location>
</feature>
<feature type="transmembrane region" description="Helical" evidence="1">
    <location>
        <begin position="101"/>
        <end position="121"/>
    </location>
</feature>
<organism evidence="2">
    <name type="scientific">Phaeodactylum tricornutum</name>
    <name type="common">Diatom</name>
    <dbReference type="NCBI Taxonomy" id="2850"/>
    <lineage>
        <taxon>Eukaryota</taxon>
        <taxon>Sar</taxon>
        <taxon>Stramenopiles</taxon>
        <taxon>Ochrophyta</taxon>
        <taxon>Bacillariophyta</taxon>
        <taxon>Bacillariophyceae</taxon>
        <taxon>Bacillariophycidae</taxon>
        <taxon>Naviculales</taxon>
        <taxon>Phaeodactylaceae</taxon>
        <taxon>Phaeodactylum</taxon>
    </lineage>
</organism>
<evidence type="ECO:0000256" key="1">
    <source>
        <dbReference type="SAM" id="Phobius"/>
    </source>
</evidence>
<name>A0A8J9TVH3_PHATR</name>
<reference evidence="2" key="1">
    <citation type="submission" date="2022-02" db="EMBL/GenBank/DDBJ databases">
        <authorList>
            <person name="Giguere J D."/>
        </authorList>
    </citation>
    <scope>NUCLEOTIDE SEQUENCE</scope>
    <source>
        <strain evidence="2">CCAP 1055/1</strain>
    </source>
</reference>
<evidence type="ECO:0000313" key="2">
    <source>
        <dbReference type="EMBL" id="CAG9289814.1"/>
    </source>
</evidence>
<dbReference type="EMBL" id="OU594945">
    <property type="protein sequence ID" value="CAG9289814.1"/>
    <property type="molecule type" value="Genomic_DNA"/>
</dbReference>
<accession>A0A8J9TVH3</accession>
<feature type="transmembrane region" description="Helical" evidence="1">
    <location>
        <begin position="164"/>
        <end position="183"/>
    </location>
</feature>
<dbReference type="AlphaFoldDB" id="A0A8J9TVH3"/>
<proteinExistence type="predicted"/>
<feature type="transmembrane region" description="Helical" evidence="1">
    <location>
        <begin position="133"/>
        <end position="152"/>
    </location>
</feature>
<keyword evidence="1" id="KW-0812">Transmembrane</keyword>
<dbReference type="Proteomes" id="UP000836788">
    <property type="component" value="Chromosome 4"/>
</dbReference>
<keyword evidence="1" id="KW-0472">Membrane</keyword>